<reference evidence="3" key="1">
    <citation type="journal article" date="2023" name="Int. J. Mol. Sci.">
        <title>Metagenomics Revealed a New Genus 'Candidatus Thiocaldithrix dubininis' gen. nov., sp. nov. and a New Species 'Candidatus Thiothrix putei' sp. nov. in the Family Thiotrichaceae, Some Members of Which Have Traits of Both Na+- and H+-Motive Energetics.</title>
        <authorList>
            <person name="Ravin N.V."/>
            <person name="Muntyan M.S."/>
            <person name="Smolyakov D.D."/>
            <person name="Rudenko T.S."/>
            <person name="Beletsky A.V."/>
            <person name="Mardanov A.V."/>
            <person name="Grabovich M.Y."/>
        </authorList>
    </citation>
    <scope>NUCLEOTIDE SEQUENCE</scope>
    <source>
        <strain evidence="3">GKL-01</strain>
    </source>
</reference>
<sequence>MQTKPSMDKQTWLTNICQYSGLFITGTDTGIGKTWVGKQLIQALKQQGRRIDARKPVESGWQSDIKQTDAWQLAQAAENPLEHVCHYRLAAPLAPPRAATLENLRLTLGDLSKACYAHHEQPHLLYVEGAGGFYSPIAHDGLNADLAQKLNLPIILISENRLGCINHILLIAEAIAQRQLILAGVILNTIQPIPNTMDNATDLANYLTTPIIVW</sequence>
<comment type="subunit">
    <text evidence="2">Homodimer.</text>
</comment>
<keyword evidence="2" id="KW-0963">Cytoplasm</keyword>
<comment type="function">
    <text evidence="2">Catalyzes a mechanistically unusual reaction, the ATP-dependent insertion of CO2 between the N7 and N8 nitrogen atoms of 7,8-diaminopelargonic acid (DAPA, also called 7,8-diammoniononanoate) to form a ureido ring.</text>
</comment>
<feature type="binding site" evidence="2">
    <location>
        <position position="34"/>
    </location>
    <ligand>
        <name>Mg(2+)</name>
        <dbReference type="ChEBI" id="CHEBI:18420"/>
    </ligand>
</feature>
<evidence type="ECO:0000313" key="3">
    <source>
        <dbReference type="EMBL" id="WGZ90683.1"/>
    </source>
</evidence>
<dbReference type="GO" id="GO:0000287">
    <property type="term" value="F:magnesium ion binding"/>
    <property type="evidence" value="ECO:0007669"/>
    <property type="project" value="UniProtKB-UniRule"/>
</dbReference>
<dbReference type="GO" id="GO:0004141">
    <property type="term" value="F:dethiobiotin synthase activity"/>
    <property type="evidence" value="ECO:0007669"/>
    <property type="project" value="UniProtKB-UniRule"/>
</dbReference>
<dbReference type="Pfam" id="PF13500">
    <property type="entry name" value="AAA_26"/>
    <property type="match status" value="1"/>
</dbReference>
<dbReference type="InterPro" id="IPR004472">
    <property type="entry name" value="DTB_synth_BioD"/>
</dbReference>
<dbReference type="Proteomes" id="UP001300672">
    <property type="component" value="Chromosome"/>
</dbReference>
<evidence type="ECO:0000256" key="2">
    <source>
        <dbReference type="HAMAP-Rule" id="MF_00336"/>
    </source>
</evidence>
<accession>A0AA95H7P9</accession>
<dbReference type="PIRSF" id="PIRSF006755">
    <property type="entry name" value="DTB_synth"/>
    <property type="match status" value="1"/>
</dbReference>
<keyword evidence="2" id="KW-0067">ATP-binding</keyword>
<feature type="binding site" evidence="2">
    <location>
        <position position="59"/>
    </location>
    <ligand>
        <name>substrate</name>
    </ligand>
</feature>
<comment type="similarity">
    <text evidence="2">Belongs to the dethiobiotin synthetase family.</text>
</comment>
<feature type="binding site" evidence="2">
    <location>
        <begin position="188"/>
        <end position="189"/>
    </location>
    <ligand>
        <name>ATP</name>
        <dbReference type="ChEBI" id="CHEBI:30616"/>
    </ligand>
</feature>
<dbReference type="KEGG" id="tdu:QJT80_14500"/>
<proteinExistence type="inferred from homology"/>
<comment type="pathway">
    <text evidence="2">Cofactor biosynthesis; biotin biosynthesis; biotin from 7,8-diaminononanoate: step 1/2.</text>
</comment>
<dbReference type="PANTHER" id="PTHR43210">
    <property type="entry name" value="DETHIOBIOTIN SYNTHETASE"/>
    <property type="match status" value="1"/>
</dbReference>
<dbReference type="GO" id="GO:0009102">
    <property type="term" value="P:biotin biosynthetic process"/>
    <property type="evidence" value="ECO:0007669"/>
    <property type="project" value="UniProtKB-UniRule"/>
</dbReference>
<feature type="binding site" evidence="2">
    <location>
        <position position="69"/>
    </location>
    <ligand>
        <name>ATP</name>
        <dbReference type="ChEBI" id="CHEBI:30616"/>
    </ligand>
</feature>
<keyword evidence="2 3" id="KW-0436">Ligase</keyword>
<keyword evidence="2" id="KW-0479">Metal-binding</keyword>
<comment type="catalytic activity">
    <reaction evidence="2">
        <text>(7R,8S)-7,8-diammoniononanoate + CO2 + ATP = (4R,5S)-dethiobiotin + ADP + phosphate + 3 H(+)</text>
        <dbReference type="Rhea" id="RHEA:15805"/>
        <dbReference type="ChEBI" id="CHEBI:15378"/>
        <dbReference type="ChEBI" id="CHEBI:16526"/>
        <dbReference type="ChEBI" id="CHEBI:30616"/>
        <dbReference type="ChEBI" id="CHEBI:43474"/>
        <dbReference type="ChEBI" id="CHEBI:149469"/>
        <dbReference type="ChEBI" id="CHEBI:149473"/>
        <dbReference type="ChEBI" id="CHEBI:456216"/>
        <dbReference type="EC" id="6.3.3.3"/>
    </reaction>
</comment>
<dbReference type="GO" id="GO:0005829">
    <property type="term" value="C:cytosol"/>
    <property type="evidence" value="ECO:0007669"/>
    <property type="project" value="TreeGrafter"/>
</dbReference>
<comment type="subcellular location">
    <subcellularLocation>
        <location evidence="2">Cytoplasm</location>
    </subcellularLocation>
</comment>
<name>A0AA95H7P9_9GAMM</name>
<feature type="binding site" evidence="2">
    <location>
        <position position="128"/>
    </location>
    <ligand>
        <name>Mg(2+)</name>
        <dbReference type="ChEBI" id="CHEBI:18420"/>
    </ligand>
</feature>
<organism evidence="3">
    <name type="scientific">Candidatus Thiocaldithrix dubininis</name>
    <dbReference type="NCBI Taxonomy" id="3080823"/>
    <lineage>
        <taxon>Bacteria</taxon>
        <taxon>Pseudomonadati</taxon>
        <taxon>Pseudomonadota</taxon>
        <taxon>Gammaproteobacteria</taxon>
        <taxon>Thiotrichales</taxon>
        <taxon>Thiotrichaceae</taxon>
        <taxon>Candidatus Thiocaldithrix</taxon>
    </lineage>
</organism>
<dbReference type="EC" id="6.3.3.3" evidence="2"/>
<evidence type="ECO:0000256" key="1">
    <source>
        <dbReference type="ARBA" id="ARBA00022756"/>
    </source>
</evidence>
<protein>
    <recommendedName>
        <fullName evidence="2">ATP-dependent dethiobiotin synthetase BioD</fullName>
        <ecNumber evidence="2">6.3.3.3</ecNumber>
    </recommendedName>
    <alternativeName>
        <fullName evidence="2">DTB synthetase</fullName>
        <shortName evidence="2">DTBS</shortName>
    </alternativeName>
    <alternativeName>
        <fullName evidence="2">Dethiobiotin synthase</fullName>
    </alternativeName>
</protein>
<gene>
    <name evidence="2 3" type="primary">bioD</name>
    <name evidence="3" type="ORF">QJT80_14500</name>
</gene>
<feature type="binding site" evidence="2">
    <location>
        <begin position="128"/>
        <end position="131"/>
    </location>
    <ligand>
        <name>ATP</name>
        <dbReference type="ChEBI" id="CHEBI:30616"/>
    </ligand>
</feature>
<dbReference type="PANTHER" id="PTHR43210:SF5">
    <property type="entry name" value="DETHIOBIOTIN SYNTHETASE"/>
    <property type="match status" value="1"/>
</dbReference>
<feature type="binding site" evidence="2">
    <location>
        <position position="69"/>
    </location>
    <ligand>
        <name>Mg(2+)</name>
        <dbReference type="ChEBI" id="CHEBI:18420"/>
    </ligand>
</feature>
<reference evidence="3" key="2">
    <citation type="submission" date="2023-04" db="EMBL/GenBank/DDBJ databases">
        <authorList>
            <person name="Beletskiy A.V."/>
            <person name="Mardanov A.V."/>
            <person name="Ravin N.V."/>
        </authorList>
    </citation>
    <scope>NUCLEOTIDE SEQUENCE</scope>
    <source>
        <strain evidence="3">GKL-01</strain>
    </source>
</reference>
<comment type="cofactor">
    <cofactor evidence="2">
        <name>Mg(2+)</name>
        <dbReference type="ChEBI" id="CHEBI:18420"/>
    </cofactor>
</comment>
<keyword evidence="2" id="KW-0460">Magnesium</keyword>
<dbReference type="InterPro" id="IPR027417">
    <property type="entry name" value="P-loop_NTPase"/>
</dbReference>
<feature type="active site" evidence="2">
    <location>
        <position position="55"/>
    </location>
</feature>
<dbReference type="AlphaFoldDB" id="A0AA95H7P9"/>
<dbReference type="NCBIfam" id="TIGR00347">
    <property type="entry name" value="bioD"/>
    <property type="match status" value="1"/>
</dbReference>
<dbReference type="CDD" id="cd03109">
    <property type="entry name" value="DTBS"/>
    <property type="match status" value="1"/>
</dbReference>
<dbReference type="Gene3D" id="3.40.50.300">
    <property type="entry name" value="P-loop containing nucleotide triphosphate hydrolases"/>
    <property type="match status" value="1"/>
</dbReference>
<dbReference type="SUPFAM" id="SSF52540">
    <property type="entry name" value="P-loop containing nucleoside triphosphate hydrolases"/>
    <property type="match status" value="1"/>
</dbReference>
<dbReference type="GO" id="GO:0005524">
    <property type="term" value="F:ATP binding"/>
    <property type="evidence" value="ECO:0007669"/>
    <property type="project" value="UniProtKB-UniRule"/>
</dbReference>
<keyword evidence="2" id="KW-0547">Nucleotide-binding</keyword>
<keyword evidence="1 2" id="KW-0093">Biotin biosynthesis</keyword>
<comment type="caution">
    <text evidence="2">Lacks conserved residue(s) required for the propagation of feature annotation.</text>
</comment>
<dbReference type="EMBL" id="CP124755">
    <property type="protein sequence ID" value="WGZ90683.1"/>
    <property type="molecule type" value="Genomic_DNA"/>
</dbReference>
<dbReference type="HAMAP" id="MF_00336">
    <property type="entry name" value="BioD"/>
    <property type="match status" value="1"/>
</dbReference>